<dbReference type="Gene3D" id="3.40.710.10">
    <property type="entry name" value="DD-peptidase/beta-lactamase superfamily"/>
    <property type="match status" value="1"/>
</dbReference>
<dbReference type="AlphaFoldDB" id="A0A7W9KRV7"/>
<dbReference type="EMBL" id="JACHIR010000003">
    <property type="protein sequence ID" value="MBB5897566.1"/>
    <property type="molecule type" value="Genomic_DNA"/>
</dbReference>
<dbReference type="RefSeq" id="WP_184870030.1">
    <property type="nucleotide sequence ID" value="NZ_JACHIR010000003.1"/>
</dbReference>
<sequence>MSLELVGCGHVRATSSQPSPVVVTASSSTTSAGVTTTSSTGDPGAAGWAAAEAEADGRFSLVVFDRTTGQVVTSDNATARYPAESVVKLLIAVDALQNGADENEISSMLVRSDDHIANQLWTRYGDVAIIRRSIQLMGLPNVPPPRIRAGGATP</sequence>
<keyword evidence="2" id="KW-1185">Reference proteome</keyword>
<evidence type="ECO:0000313" key="2">
    <source>
        <dbReference type="Proteomes" id="UP000585638"/>
    </source>
</evidence>
<reference evidence="1 2" key="1">
    <citation type="submission" date="2020-08" db="EMBL/GenBank/DDBJ databases">
        <title>Sequencing the genomes of 1000 actinobacteria strains.</title>
        <authorList>
            <person name="Klenk H.-P."/>
        </authorList>
    </citation>
    <scope>NUCLEOTIDE SEQUENCE [LARGE SCALE GENOMIC DNA]</scope>
    <source>
        <strain evidence="1 2">DSM 43851</strain>
    </source>
</reference>
<name>A0A7W9KRV7_9PSEU</name>
<accession>A0A7W9KRV7</accession>
<gene>
    <name evidence="1" type="ORF">BJ998_008825</name>
</gene>
<evidence type="ECO:0000313" key="1">
    <source>
        <dbReference type="EMBL" id="MBB5897566.1"/>
    </source>
</evidence>
<protein>
    <recommendedName>
        <fullName evidence="3">Serine hydrolase</fullName>
    </recommendedName>
</protein>
<evidence type="ECO:0008006" key="3">
    <source>
        <dbReference type="Google" id="ProtNLM"/>
    </source>
</evidence>
<comment type="caution">
    <text evidence="1">The sequence shown here is derived from an EMBL/GenBank/DDBJ whole genome shotgun (WGS) entry which is preliminary data.</text>
</comment>
<dbReference type="SUPFAM" id="SSF56601">
    <property type="entry name" value="beta-lactamase/transpeptidase-like"/>
    <property type="match status" value="1"/>
</dbReference>
<dbReference type="Proteomes" id="UP000585638">
    <property type="component" value="Unassembled WGS sequence"/>
</dbReference>
<dbReference type="InterPro" id="IPR012338">
    <property type="entry name" value="Beta-lactam/transpept-like"/>
</dbReference>
<proteinExistence type="predicted"/>
<organism evidence="1 2">
    <name type="scientific">Kutzneria kofuensis</name>
    <dbReference type="NCBI Taxonomy" id="103725"/>
    <lineage>
        <taxon>Bacteria</taxon>
        <taxon>Bacillati</taxon>
        <taxon>Actinomycetota</taxon>
        <taxon>Actinomycetes</taxon>
        <taxon>Pseudonocardiales</taxon>
        <taxon>Pseudonocardiaceae</taxon>
        <taxon>Kutzneria</taxon>
    </lineage>
</organism>